<name>A0A8F1MAI9_9BACT</name>
<feature type="region of interest" description="Disordered" evidence="1">
    <location>
        <begin position="27"/>
        <end position="51"/>
    </location>
</feature>
<keyword evidence="3" id="KW-1185">Reference proteome</keyword>
<evidence type="ECO:0000313" key="2">
    <source>
        <dbReference type="EMBL" id="QWQ31540.1"/>
    </source>
</evidence>
<evidence type="ECO:0000313" key="3">
    <source>
        <dbReference type="Proteomes" id="UP000677117"/>
    </source>
</evidence>
<organism evidence="2 3">
    <name type="scientific">Candidatus Minimicrobia vallesae</name>
    <dbReference type="NCBI Taxonomy" id="2841264"/>
    <lineage>
        <taxon>Bacteria</taxon>
        <taxon>Candidatus Saccharimonadota</taxon>
        <taxon>Candidatus Saccharimonadota incertae sedis</taxon>
        <taxon>Candidatus Minimicrobia</taxon>
    </lineage>
</organism>
<accession>A0A8F1MAI9</accession>
<dbReference type="KEGG" id="mvl:KOY49_00670"/>
<dbReference type="AlphaFoldDB" id="A0A8F1MAI9"/>
<reference evidence="2" key="1">
    <citation type="submission" date="2021-06" db="EMBL/GenBank/DDBJ databases">
        <title>An adapted protocol for Saccharibacteria cultivation: two new species join this phylum of Candidate Phyla Radiations.</title>
        <authorList>
            <person name="Ibrahim A."/>
            <person name="Maatouk M."/>
            <person name="Raoult D."/>
            <person name="Bittar F."/>
        </authorList>
    </citation>
    <scope>NUCLEOTIDE SEQUENCE</scope>
    <source>
        <strain evidence="2">IHU2</strain>
    </source>
</reference>
<gene>
    <name evidence="2" type="ORF">KOY49_00670</name>
</gene>
<proteinExistence type="predicted"/>
<sequence length="51" mass="5847">MASYNAQTHLLLGKYLDKFDVTEKTTVEMNDQSRAQNKKKKDDHDASSSEE</sequence>
<feature type="compositionally biased region" description="Basic and acidic residues" evidence="1">
    <location>
        <begin position="40"/>
        <end position="51"/>
    </location>
</feature>
<evidence type="ECO:0000256" key="1">
    <source>
        <dbReference type="SAM" id="MobiDB-lite"/>
    </source>
</evidence>
<dbReference type="RefSeq" id="WP_232736300.1">
    <property type="nucleotide sequence ID" value="NZ_CP076459.1"/>
</dbReference>
<protein>
    <submittedName>
        <fullName evidence="2">Uncharacterized protein</fullName>
    </submittedName>
</protein>
<dbReference type="Proteomes" id="UP000677117">
    <property type="component" value="Chromosome"/>
</dbReference>
<dbReference type="EMBL" id="CP076459">
    <property type="protein sequence ID" value="QWQ31540.1"/>
    <property type="molecule type" value="Genomic_DNA"/>
</dbReference>